<dbReference type="InterPro" id="IPR050177">
    <property type="entry name" value="Lipid_A_modif_metabolic_enz"/>
</dbReference>
<reference evidence="2 3" key="1">
    <citation type="journal article" date="2019" name="Nat. Microbiol.">
        <title>Mediterranean grassland soil C-N compound turnover is dependent on rainfall and depth, and is mediated by genomically divergent microorganisms.</title>
        <authorList>
            <person name="Diamond S."/>
            <person name="Andeer P.F."/>
            <person name="Li Z."/>
            <person name="Crits-Christoph A."/>
            <person name="Burstein D."/>
            <person name="Anantharaman K."/>
            <person name="Lane K.R."/>
            <person name="Thomas B.C."/>
            <person name="Pan C."/>
            <person name="Northen T.R."/>
            <person name="Banfield J.F."/>
        </authorList>
    </citation>
    <scope>NUCLEOTIDE SEQUENCE [LARGE SCALE GENOMIC DNA]</scope>
    <source>
        <strain evidence="2">NP_4</strain>
    </source>
</reference>
<dbReference type="PANTHER" id="PTHR43245:SF58">
    <property type="entry name" value="BLL5923 PROTEIN"/>
    <property type="match status" value="1"/>
</dbReference>
<sequence>MGTRVRGAALVTGATGAIGLKLVEALVSVGYSVRVLVRRRPAPHTLPDGVDTVVGDIGDRQALIQAVDKMDIVFHLAAKLHLQARGTDASVREDYERVNVDATRDLAEASARAGVRRFVYFSTIAVYGPSRPDEILDEASPLRPQSVYAETKMRGERAAMHGPSVVILRLAAVYGRRVKGNYHQLVRGIQRGIFVRVGLGINRRTLVHEHDVTRAAILAGENAASGRIYNVTDGDVHKVREIVDAISAALGRRLLPGHLPVAPTRFIVGMIEDALRLTGRSSPIGRDTLDKLVEDVAVSGRNLQTDLGFQPVFDLTAGWREALAR</sequence>
<dbReference type="Gene3D" id="3.40.50.720">
    <property type="entry name" value="NAD(P)-binding Rossmann-like Domain"/>
    <property type="match status" value="1"/>
</dbReference>
<dbReference type="SUPFAM" id="SSF51735">
    <property type="entry name" value="NAD(P)-binding Rossmann-fold domains"/>
    <property type="match status" value="1"/>
</dbReference>
<proteinExistence type="predicted"/>
<feature type="domain" description="NAD-dependent epimerase/dehydratase" evidence="1">
    <location>
        <begin position="9"/>
        <end position="231"/>
    </location>
</feature>
<dbReference type="EMBL" id="VBAL01000176">
    <property type="protein sequence ID" value="TMI98284.1"/>
    <property type="molecule type" value="Genomic_DNA"/>
</dbReference>
<evidence type="ECO:0000313" key="2">
    <source>
        <dbReference type="EMBL" id="TMI98284.1"/>
    </source>
</evidence>
<dbReference type="AlphaFoldDB" id="A0A537KRA6"/>
<dbReference type="InterPro" id="IPR036291">
    <property type="entry name" value="NAD(P)-bd_dom_sf"/>
</dbReference>
<comment type="caution">
    <text evidence="2">The sequence shown here is derived from an EMBL/GenBank/DDBJ whole genome shotgun (WGS) entry which is preliminary data.</text>
</comment>
<dbReference type="Pfam" id="PF01370">
    <property type="entry name" value="Epimerase"/>
    <property type="match status" value="1"/>
</dbReference>
<dbReference type="PANTHER" id="PTHR43245">
    <property type="entry name" value="BIFUNCTIONAL POLYMYXIN RESISTANCE PROTEIN ARNA"/>
    <property type="match status" value="1"/>
</dbReference>
<evidence type="ECO:0000313" key="3">
    <source>
        <dbReference type="Proteomes" id="UP000319353"/>
    </source>
</evidence>
<name>A0A537KRA6_9BACT</name>
<dbReference type="Proteomes" id="UP000319353">
    <property type="component" value="Unassembled WGS sequence"/>
</dbReference>
<protein>
    <submittedName>
        <fullName evidence="2">NAD-dependent epimerase/dehydratase family protein</fullName>
    </submittedName>
</protein>
<dbReference type="InterPro" id="IPR001509">
    <property type="entry name" value="Epimerase_deHydtase"/>
</dbReference>
<evidence type="ECO:0000259" key="1">
    <source>
        <dbReference type="Pfam" id="PF01370"/>
    </source>
</evidence>
<gene>
    <name evidence="2" type="ORF">E6H01_12520</name>
</gene>
<organism evidence="2 3">
    <name type="scientific">Candidatus Segetimicrobium genomatis</name>
    <dbReference type="NCBI Taxonomy" id="2569760"/>
    <lineage>
        <taxon>Bacteria</taxon>
        <taxon>Bacillati</taxon>
        <taxon>Candidatus Sysuimicrobiota</taxon>
        <taxon>Candidatus Sysuimicrobiia</taxon>
        <taxon>Candidatus Sysuimicrobiales</taxon>
        <taxon>Candidatus Segetimicrobiaceae</taxon>
        <taxon>Candidatus Segetimicrobium</taxon>
    </lineage>
</organism>
<accession>A0A537KRA6</accession>